<proteinExistence type="predicted"/>
<protein>
    <submittedName>
        <fullName evidence="2">Uncharacterized protein</fullName>
    </submittedName>
</protein>
<sequence length="278" mass="29709">MGLTTDGMSPADLAAVTGNNNGASGEDNGAWWIIILFLFIFCGWGNGNGWNNGGGGAVDNYVLASDFATLQRQIDSGISSLERKGDAINSGICDGFYAMNTSLLNGFAGTNSTIQQNGYDTRNAIQQGQIADMQSFNALQAQLAQCCCDNKQAIAGVNYNMAMNTNAIQQEVTNGFCQTNFNNANNTRDIIDNQNNNARAILDALTAQRIEAKDAKIAEQNQQLFAAQLAASQASQNETLKAYMQGQFTYYNPRPVPAFPVSAPYQYGNCGCNTGCGC</sequence>
<keyword evidence="1" id="KW-0472">Membrane</keyword>
<dbReference type="RefSeq" id="WP_096240767.1">
    <property type="nucleotide sequence ID" value="NZ_LT907978.1"/>
</dbReference>
<gene>
    <name evidence="2" type="ORF">EHLA_2161</name>
</gene>
<evidence type="ECO:0000313" key="3">
    <source>
        <dbReference type="Proteomes" id="UP000217549"/>
    </source>
</evidence>
<name>A0A285PUC1_9FIRM</name>
<reference evidence="3" key="1">
    <citation type="submission" date="2017-09" db="EMBL/GenBank/DDBJ databases">
        <authorList>
            <person name="Shetty A S."/>
        </authorList>
    </citation>
    <scope>NUCLEOTIDE SEQUENCE [LARGE SCALE GENOMIC DNA]</scope>
</reference>
<organism evidence="2 3">
    <name type="scientific">Anaerobutyricum hallii</name>
    <dbReference type="NCBI Taxonomy" id="39488"/>
    <lineage>
        <taxon>Bacteria</taxon>
        <taxon>Bacillati</taxon>
        <taxon>Bacillota</taxon>
        <taxon>Clostridia</taxon>
        <taxon>Lachnospirales</taxon>
        <taxon>Lachnospiraceae</taxon>
        <taxon>Anaerobutyricum</taxon>
    </lineage>
</organism>
<dbReference type="EMBL" id="LT907978">
    <property type="protein sequence ID" value="SOB72792.1"/>
    <property type="molecule type" value="Genomic_DNA"/>
</dbReference>
<keyword evidence="1" id="KW-1133">Transmembrane helix</keyword>
<evidence type="ECO:0000313" key="2">
    <source>
        <dbReference type="EMBL" id="SOB72792.1"/>
    </source>
</evidence>
<keyword evidence="1" id="KW-0812">Transmembrane</keyword>
<dbReference type="Proteomes" id="UP000217549">
    <property type="component" value="Chromosome I"/>
</dbReference>
<evidence type="ECO:0000256" key="1">
    <source>
        <dbReference type="SAM" id="Phobius"/>
    </source>
</evidence>
<feature type="transmembrane region" description="Helical" evidence="1">
    <location>
        <begin position="29"/>
        <end position="47"/>
    </location>
</feature>
<keyword evidence="3" id="KW-1185">Reference proteome</keyword>
<dbReference type="AlphaFoldDB" id="A0A285PUC1"/>
<dbReference type="KEGG" id="ehl:EHLA_2161"/>
<accession>A0A285PUC1</accession>